<evidence type="ECO:0000313" key="2">
    <source>
        <dbReference type="EMBL" id="CAK9164520.1"/>
    </source>
</evidence>
<sequence>MMVFCSGKFPHLVCIRETYLIDEVFPRRGVLGAYCSLIVWYLFLLFAHRLCGVAVSSKSEDKTFSSLLPKQDYGTEFGKLDDNDYGSRGPFMWKYETSIEASGASALEPDDKLHLSPSAVQNLSISTPNTERHFEPHIHHRKLFTPSQISSAIGASGDARFYCSLAAAILVVLSSVGLPILGSHIIKCIIFFRPLYLLLLTNISIVLARLLLVQQRGLERVKQEANNGSSISGYGLADQVGKALESGLLLQNIMSALFMDCSIYAVVVVSGLSLVKKLGW</sequence>
<dbReference type="PANTHER" id="PTHR35469">
    <property type="entry name" value="TRANSMEMBRANE PROTEIN"/>
    <property type="match status" value="1"/>
</dbReference>
<evidence type="ECO:0000256" key="1">
    <source>
        <dbReference type="SAM" id="Phobius"/>
    </source>
</evidence>
<evidence type="ECO:0000313" key="3">
    <source>
        <dbReference type="Proteomes" id="UP001642360"/>
    </source>
</evidence>
<name>A0ABC8T958_9AQUA</name>
<reference evidence="2 3" key="1">
    <citation type="submission" date="2024-02" db="EMBL/GenBank/DDBJ databases">
        <authorList>
            <person name="Vignale AGUSTIN F."/>
            <person name="Sosa J E."/>
            <person name="Modenutti C."/>
        </authorList>
    </citation>
    <scope>NUCLEOTIDE SEQUENCE [LARGE SCALE GENOMIC DNA]</scope>
</reference>
<feature type="transmembrane region" description="Helical" evidence="1">
    <location>
        <begin position="256"/>
        <end position="275"/>
    </location>
</feature>
<feature type="transmembrane region" description="Helical" evidence="1">
    <location>
        <begin position="161"/>
        <end position="182"/>
    </location>
</feature>
<dbReference type="EMBL" id="CAUOFW020004225">
    <property type="protein sequence ID" value="CAK9164520.1"/>
    <property type="molecule type" value="Genomic_DNA"/>
</dbReference>
<gene>
    <name evidence="2" type="ORF">ILEXP_LOCUS33646</name>
</gene>
<keyword evidence="1" id="KW-0472">Membrane</keyword>
<dbReference type="Proteomes" id="UP001642360">
    <property type="component" value="Unassembled WGS sequence"/>
</dbReference>
<keyword evidence="1" id="KW-1133">Transmembrane helix</keyword>
<dbReference type="AlphaFoldDB" id="A0ABC8T958"/>
<proteinExistence type="predicted"/>
<feature type="transmembrane region" description="Helical" evidence="1">
    <location>
        <begin position="29"/>
        <end position="47"/>
    </location>
</feature>
<accession>A0ABC8T958</accession>
<feature type="transmembrane region" description="Helical" evidence="1">
    <location>
        <begin position="194"/>
        <end position="212"/>
    </location>
</feature>
<organism evidence="2 3">
    <name type="scientific">Ilex paraguariensis</name>
    <name type="common">yerba mate</name>
    <dbReference type="NCBI Taxonomy" id="185542"/>
    <lineage>
        <taxon>Eukaryota</taxon>
        <taxon>Viridiplantae</taxon>
        <taxon>Streptophyta</taxon>
        <taxon>Embryophyta</taxon>
        <taxon>Tracheophyta</taxon>
        <taxon>Spermatophyta</taxon>
        <taxon>Magnoliopsida</taxon>
        <taxon>eudicotyledons</taxon>
        <taxon>Gunneridae</taxon>
        <taxon>Pentapetalae</taxon>
        <taxon>asterids</taxon>
        <taxon>campanulids</taxon>
        <taxon>Aquifoliales</taxon>
        <taxon>Aquifoliaceae</taxon>
        <taxon>Ilex</taxon>
    </lineage>
</organism>
<comment type="caution">
    <text evidence="2">The sequence shown here is derived from an EMBL/GenBank/DDBJ whole genome shotgun (WGS) entry which is preliminary data.</text>
</comment>
<protein>
    <submittedName>
        <fullName evidence="2">Uncharacterized protein</fullName>
    </submittedName>
</protein>
<keyword evidence="1" id="KW-0812">Transmembrane</keyword>
<dbReference type="PANTHER" id="PTHR35469:SF4">
    <property type="entry name" value="TRANSMEMBRANE PROTEIN"/>
    <property type="match status" value="1"/>
</dbReference>
<keyword evidence="3" id="KW-1185">Reference proteome</keyword>